<proteinExistence type="predicted"/>
<dbReference type="RefSeq" id="WP_090308793.1">
    <property type="nucleotide sequence ID" value="NZ_FNFE01000004.1"/>
</dbReference>
<protein>
    <submittedName>
        <fullName evidence="2">Uncharacterized protein</fullName>
    </submittedName>
</protein>
<organism evidence="2 3">
    <name type="scientific">Natronorubrum texcoconense</name>
    <dbReference type="NCBI Taxonomy" id="1095776"/>
    <lineage>
        <taxon>Archaea</taxon>
        <taxon>Methanobacteriati</taxon>
        <taxon>Methanobacteriota</taxon>
        <taxon>Stenosarchaea group</taxon>
        <taxon>Halobacteria</taxon>
        <taxon>Halobacteriales</taxon>
        <taxon>Natrialbaceae</taxon>
        <taxon>Natronorubrum</taxon>
    </lineage>
</organism>
<keyword evidence="1" id="KW-0472">Membrane</keyword>
<feature type="transmembrane region" description="Helical" evidence="1">
    <location>
        <begin position="13"/>
        <end position="36"/>
    </location>
</feature>
<keyword evidence="3" id="KW-1185">Reference proteome</keyword>
<sequence length="82" mass="8811">MESATDAAPSRDAIVNLLTLKLVGIAVFAVVVNWSAMMISGPLGLFRIGLFALGNIVVCWLVVDAVFAALDQLLESKLHERE</sequence>
<reference evidence="3" key="1">
    <citation type="submission" date="2016-10" db="EMBL/GenBank/DDBJ databases">
        <authorList>
            <person name="Varghese N."/>
            <person name="Submissions S."/>
        </authorList>
    </citation>
    <scope>NUCLEOTIDE SEQUENCE [LARGE SCALE GENOMIC DNA]</scope>
    <source>
        <strain evidence="3">B4,CECT 8067,JCM 17497</strain>
    </source>
</reference>
<feature type="transmembrane region" description="Helical" evidence="1">
    <location>
        <begin position="48"/>
        <end position="70"/>
    </location>
</feature>
<keyword evidence="1" id="KW-1133">Transmembrane helix</keyword>
<accession>A0A1G9BXX3</accession>
<dbReference type="OrthoDB" id="162086at2157"/>
<name>A0A1G9BXX3_9EURY</name>
<gene>
    <name evidence="2" type="ORF">SAMN04515672_3131</name>
</gene>
<keyword evidence="1" id="KW-0812">Transmembrane</keyword>
<dbReference type="STRING" id="1095776.SAMN04515672_3131"/>
<dbReference type="AlphaFoldDB" id="A0A1G9BXX3"/>
<evidence type="ECO:0000313" key="2">
    <source>
        <dbReference type="EMBL" id="SDK44306.1"/>
    </source>
</evidence>
<evidence type="ECO:0000256" key="1">
    <source>
        <dbReference type="SAM" id="Phobius"/>
    </source>
</evidence>
<dbReference type="EMBL" id="FNFE01000004">
    <property type="protein sequence ID" value="SDK44306.1"/>
    <property type="molecule type" value="Genomic_DNA"/>
</dbReference>
<evidence type="ECO:0000313" key="3">
    <source>
        <dbReference type="Proteomes" id="UP000198882"/>
    </source>
</evidence>
<dbReference type="Proteomes" id="UP000198882">
    <property type="component" value="Unassembled WGS sequence"/>
</dbReference>